<comment type="catalytic activity">
    <reaction evidence="1">
        <text>ATP + protein L-histidine = ADP + protein N-phospho-L-histidine.</text>
        <dbReference type="EC" id="2.7.13.3"/>
    </reaction>
</comment>
<keyword evidence="4" id="KW-0808">Transferase</keyword>
<feature type="transmembrane region" description="Helical" evidence="9">
    <location>
        <begin position="276"/>
        <end position="303"/>
    </location>
</feature>
<dbReference type="RefSeq" id="WP_103906791.1">
    <property type="nucleotide sequence ID" value="NZ_CP049246.1"/>
</dbReference>
<feature type="transmembrane region" description="Helical" evidence="9">
    <location>
        <begin position="715"/>
        <end position="735"/>
    </location>
</feature>
<dbReference type="Gene3D" id="1.10.287.130">
    <property type="match status" value="1"/>
</dbReference>
<dbReference type="GO" id="GO:0005524">
    <property type="term" value="F:ATP binding"/>
    <property type="evidence" value="ECO:0007669"/>
    <property type="project" value="UniProtKB-KW"/>
</dbReference>
<dbReference type="InterPro" id="IPR004358">
    <property type="entry name" value="Sig_transdc_His_kin-like_C"/>
</dbReference>
<dbReference type="SMART" id="SM00387">
    <property type="entry name" value="HATPase_c"/>
    <property type="match status" value="1"/>
</dbReference>
<keyword evidence="6 11" id="KW-0418">Kinase</keyword>
<dbReference type="PRINTS" id="PR00344">
    <property type="entry name" value="BCTRLSENSOR"/>
</dbReference>
<evidence type="ECO:0000256" key="9">
    <source>
        <dbReference type="SAM" id="Phobius"/>
    </source>
</evidence>
<dbReference type="PANTHER" id="PTHR43065:SF10">
    <property type="entry name" value="PEROXIDE STRESS-ACTIVATED HISTIDINE KINASE MAK3"/>
    <property type="match status" value="1"/>
</dbReference>
<dbReference type="Gene3D" id="3.30.565.10">
    <property type="entry name" value="Histidine kinase-like ATPase, C-terminal domain"/>
    <property type="match status" value="1"/>
</dbReference>
<keyword evidence="5" id="KW-0547">Nucleotide-binding</keyword>
<feature type="transmembrane region" description="Helical" evidence="9">
    <location>
        <begin position="240"/>
        <end position="256"/>
    </location>
</feature>
<dbReference type="InterPro" id="IPR036890">
    <property type="entry name" value="HATPase_C_sf"/>
</dbReference>
<keyword evidence="3" id="KW-0597">Phosphoprotein</keyword>
<dbReference type="PROSITE" id="PS50109">
    <property type="entry name" value="HIS_KIN"/>
    <property type="match status" value="1"/>
</dbReference>
<keyword evidence="9" id="KW-0812">Transmembrane</keyword>
<evidence type="ECO:0000256" key="8">
    <source>
        <dbReference type="ARBA" id="ARBA00023012"/>
    </source>
</evidence>
<feature type="transmembrane region" description="Helical" evidence="9">
    <location>
        <begin position="402"/>
        <end position="420"/>
    </location>
</feature>
<proteinExistence type="predicted"/>
<dbReference type="InterPro" id="IPR003661">
    <property type="entry name" value="HisK_dim/P_dom"/>
</dbReference>
<gene>
    <name evidence="11" type="ORF">SAMN05421877_108107</name>
</gene>
<dbReference type="InterPro" id="IPR003594">
    <property type="entry name" value="HATPase_dom"/>
</dbReference>
<feature type="transmembrane region" description="Helical" evidence="9">
    <location>
        <begin position="368"/>
        <end position="390"/>
    </location>
</feature>
<dbReference type="EMBL" id="FNUT01000008">
    <property type="protein sequence ID" value="SEG47001.1"/>
    <property type="molecule type" value="Genomic_DNA"/>
</dbReference>
<keyword evidence="8" id="KW-0902">Two-component regulatory system</keyword>
<feature type="domain" description="Histidine kinase" evidence="10">
    <location>
        <begin position="1033"/>
        <end position="1247"/>
    </location>
</feature>
<feature type="transmembrane region" description="Helical" evidence="9">
    <location>
        <begin position="210"/>
        <end position="233"/>
    </location>
</feature>
<dbReference type="SUPFAM" id="SSF55874">
    <property type="entry name" value="ATPase domain of HSP90 chaperone/DNA topoisomerase II/histidine kinase"/>
    <property type="match status" value="1"/>
</dbReference>
<dbReference type="CDD" id="cd00075">
    <property type="entry name" value="HATPase"/>
    <property type="match status" value="1"/>
</dbReference>
<dbReference type="Pfam" id="PF02518">
    <property type="entry name" value="HATPase_c"/>
    <property type="match status" value="1"/>
</dbReference>
<protein>
    <recommendedName>
        <fullName evidence="2">histidine kinase</fullName>
        <ecNumber evidence="2">2.7.13.3</ecNumber>
    </recommendedName>
</protein>
<evidence type="ECO:0000313" key="12">
    <source>
        <dbReference type="Proteomes" id="UP000236731"/>
    </source>
</evidence>
<dbReference type="EC" id="2.7.13.3" evidence="2"/>
<dbReference type="GO" id="GO:0000155">
    <property type="term" value="F:phosphorelay sensor kinase activity"/>
    <property type="evidence" value="ECO:0007669"/>
    <property type="project" value="InterPro"/>
</dbReference>
<accession>A0A1H6AET2</accession>
<organism evidence="11 12">
    <name type="scientific">Sphingobacterium lactis</name>
    <dbReference type="NCBI Taxonomy" id="797291"/>
    <lineage>
        <taxon>Bacteria</taxon>
        <taxon>Pseudomonadati</taxon>
        <taxon>Bacteroidota</taxon>
        <taxon>Sphingobacteriia</taxon>
        <taxon>Sphingobacteriales</taxon>
        <taxon>Sphingobacteriaceae</taxon>
        <taxon>Sphingobacterium</taxon>
    </lineage>
</organism>
<dbReference type="InterPro" id="IPR036097">
    <property type="entry name" value="HisK_dim/P_sf"/>
</dbReference>
<dbReference type="Proteomes" id="UP000236731">
    <property type="component" value="Unassembled WGS sequence"/>
</dbReference>
<feature type="transmembrane region" description="Helical" evidence="9">
    <location>
        <begin position="776"/>
        <end position="796"/>
    </location>
</feature>
<dbReference type="Gene3D" id="6.10.340.10">
    <property type="match status" value="1"/>
</dbReference>
<sequence>MGNKLRILLLILTVSFLATAIMINNMITEDDMLELDTRTLSTNIHKYEEKVDDLFADSALMKAFVNVDVYPTQVLEFTEKVVAKDRIYFYIYKDHKPIFWGNNNYVPETDSGLQSDVSFIRDDNRSFILKRKNLTESISVIALIPVRTHFGINNDYLQNIFSRRLIKTNNLTIADYTDTENIKNIYSKTGAYLFSVKLNPGKHDNIFMDIQFVCWIFASICFIILVNNICLMLAKQGRPWFSVFFFGLILVLTRYVDLNTNWLASTSSLGLFDPKYYAYSPVLPNLWAFFMTTLFVGWFVFYIRAIQPYLKVPLKKLPDQLTPIFSLLVILSVYLVSNLLFYHLSTLITNSTSVTLDLTNLLSFNSYSWFNILIICINMVILLYFIDTVVNTLKAILPNTTSFLNIQLIALVTAIILNAIVIGENTFFNIFLAAVIMLRAYSKVRVNLSMSTFILTLIFLSFMTTSVYMRSLKEKVEREMKVTLNQLESEDDLNATALFVDLEKKLVNDENLKQLFAISLPTTNTSIITDYIKTNYFSGYLSMFEFNSFFYYNDQPLGPYNANKIDEYREKVINKSTKVQQTDHFYRLSSDLGTHEYFMQFDIPVSDENDENVVQVFINLKNRAFGTTLPYPEILTDNKVEFMRSYQNNSSSYALYRDGMLVTQNGSFTYPNKDEVFGGKVQEYTTMEDYNGFFNVIYKPDAHTTLVVSTPQLSLWQSVAVFSFLFLCLYIYFMLFDGIKYVVSTITQKAFNLRSLRYHFKLIINRIQYSTRIQTMIIGIVIFAILISGLITFISISGQLEKSKVQQRLSYILDVVKKIEGNLQDANTPAESQIQEIVKLLSESSVTDFNLYNKNGKLIHSSQNKIYEMRLVSKYINPVAFNNLNVLKKSETFLKERIVFFEFGSSFATIKNNDYSNMLFLNIPYFTSLEEENANQNLLLNTLLNIYTIIILGLGFLSILVANSITKPLNLIGKKLSQTIFSNKPNEPLYWEKDDEIGALVKEYNFMIVKLEENAKQLMNAEREYAWREMARQVAHEIKNPLTPMKLGIQQLTRSYTENDPRFEERFFKISNSFIEQINSLSRIATEFSNFAKLPDTNLAKINIIEKINKSANVYHNNHNTYIKIINNTDQEKVFVLGDKDQLLRSFNNLIKNSIEASIGRKKHLISILVEYQDVDHVKIIVKDNGMGIPSDVIPKIFQPNFTTKSSGTGLGLAFVKKTVESMKGDISFVTFEGIGTTFTIILPLYKDGDLEGERS</sequence>
<keyword evidence="9" id="KW-0472">Membrane</keyword>
<evidence type="ECO:0000256" key="1">
    <source>
        <dbReference type="ARBA" id="ARBA00000085"/>
    </source>
</evidence>
<evidence type="ECO:0000256" key="3">
    <source>
        <dbReference type="ARBA" id="ARBA00022553"/>
    </source>
</evidence>
<feature type="transmembrane region" description="Helical" evidence="9">
    <location>
        <begin position="324"/>
        <end position="348"/>
    </location>
</feature>
<keyword evidence="12" id="KW-1185">Reference proteome</keyword>
<dbReference type="SUPFAM" id="SSF47384">
    <property type="entry name" value="Homodimeric domain of signal transducing histidine kinase"/>
    <property type="match status" value="1"/>
</dbReference>
<name>A0A1H6AET2_9SPHI</name>
<evidence type="ECO:0000256" key="7">
    <source>
        <dbReference type="ARBA" id="ARBA00022840"/>
    </source>
</evidence>
<dbReference type="OrthoDB" id="9776727at2"/>
<feature type="transmembrane region" description="Helical" evidence="9">
    <location>
        <begin position="448"/>
        <end position="469"/>
    </location>
</feature>
<keyword evidence="9" id="KW-1133">Transmembrane helix</keyword>
<evidence type="ECO:0000256" key="5">
    <source>
        <dbReference type="ARBA" id="ARBA00022741"/>
    </source>
</evidence>
<evidence type="ECO:0000256" key="2">
    <source>
        <dbReference type="ARBA" id="ARBA00012438"/>
    </source>
</evidence>
<dbReference type="AlphaFoldDB" id="A0A1H6AET2"/>
<evidence type="ECO:0000259" key="10">
    <source>
        <dbReference type="PROSITE" id="PS50109"/>
    </source>
</evidence>
<evidence type="ECO:0000256" key="6">
    <source>
        <dbReference type="ARBA" id="ARBA00022777"/>
    </source>
</evidence>
<dbReference type="PANTHER" id="PTHR43065">
    <property type="entry name" value="SENSOR HISTIDINE KINASE"/>
    <property type="match status" value="1"/>
</dbReference>
<keyword evidence="7" id="KW-0067">ATP-binding</keyword>
<dbReference type="CDD" id="cd00082">
    <property type="entry name" value="HisKA"/>
    <property type="match status" value="1"/>
</dbReference>
<evidence type="ECO:0000256" key="4">
    <source>
        <dbReference type="ARBA" id="ARBA00022679"/>
    </source>
</evidence>
<evidence type="ECO:0000313" key="11">
    <source>
        <dbReference type="EMBL" id="SEG47001.1"/>
    </source>
</evidence>
<reference evidence="12" key="1">
    <citation type="submission" date="2016-10" db="EMBL/GenBank/DDBJ databases">
        <authorList>
            <person name="Varghese N."/>
            <person name="Submissions S."/>
        </authorList>
    </citation>
    <scope>NUCLEOTIDE SEQUENCE [LARGE SCALE GENOMIC DNA]</scope>
    <source>
        <strain evidence="12">DSM 22361</strain>
    </source>
</reference>
<dbReference type="InterPro" id="IPR005467">
    <property type="entry name" value="His_kinase_dom"/>
</dbReference>
<feature type="transmembrane region" description="Helical" evidence="9">
    <location>
        <begin position="946"/>
        <end position="965"/>
    </location>
</feature>